<reference evidence="1" key="1">
    <citation type="submission" date="2018-12" db="EMBL/GenBank/DDBJ databases">
        <authorList>
            <person name="Will S."/>
            <person name="Neumann-Schaal M."/>
            <person name="Henke P."/>
        </authorList>
    </citation>
    <scope>NUCLEOTIDE SEQUENCE</scope>
    <source>
        <strain evidence="1">PCC 7102</strain>
    </source>
</reference>
<gene>
    <name evidence="1" type="ORF">DSM106972_048760</name>
</gene>
<organism evidence="1 2">
    <name type="scientific">Dulcicalothrix desertica PCC 7102</name>
    <dbReference type="NCBI Taxonomy" id="232991"/>
    <lineage>
        <taxon>Bacteria</taxon>
        <taxon>Bacillati</taxon>
        <taxon>Cyanobacteriota</taxon>
        <taxon>Cyanophyceae</taxon>
        <taxon>Nostocales</taxon>
        <taxon>Calotrichaceae</taxon>
        <taxon>Dulcicalothrix</taxon>
    </lineage>
</organism>
<dbReference type="RefSeq" id="WP_127083225.1">
    <property type="nucleotide sequence ID" value="NZ_RSCL01000012.1"/>
</dbReference>
<name>A0A433VCW4_9CYAN</name>
<evidence type="ECO:0000313" key="2">
    <source>
        <dbReference type="Proteomes" id="UP000271624"/>
    </source>
</evidence>
<accession>A0A433VCW4</accession>
<dbReference type="Proteomes" id="UP000271624">
    <property type="component" value="Unassembled WGS sequence"/>
</dbReference>
<dbReference type="AlphaFoldDB" id="A0A433VCW4"/>
<protein>
    <submittedName>
        <fullName evidence="1">Uncharacterized protein</fullName>
    </submittedName>
</protein>
<proteinExistence type="predicted"/>
<dbReference type="OrthoDB" id="512962at2"/>
<evidence type="ECO:0000313" key="1">
    <source>
        <dbReference type="EMBL" id="RUT03962.1"/>
    </source>
</evidence>
<comment type="caution">
    <text evidence="1">The sequence shown here is derived from an EMBL/GenBank/DDBJ whole genome shotgun (WGS) entry which is preliminary data.</text>
</comment>
<sequence length="163" mass="18048">MATDQENVMSTEEAFELLLGKGSSTRGAELEKEAEVPNICAGLDWGNALPKLLLNPGLYWRLKTLRISLNREIRLKLENMDLGVGKKPALETARAFIKEKLISPSPEILPHLEAVLAQDDLYNEEFISNREVLQSLLEVLLTSEDKEAIAAAAAHKVRLSVLS</sequence>
<keyword evidence="2" id="KW-1185">Reference proteome</keyword>
<dbReference type="EMBL" id="RSCL01000012">
    <property type="protein sequence ID" value="RUT03962.1"/>
    <property type="molecule type" value="Genomic_DNA"/>
</dbReference>
<reference evidence="1" key="2">
    <citation type="journal article" date="2019" name="Genome Biol. Evol.">
        <title>Day and night: Metabolic profiles and evolutionary relationships of six axenic non-marine cyanobacteria.</title>
        <authorList>
            <person name="Will S.E."/>
            <person name="Henke P."/>
            <person name="Boedeker C."/>
            <person name="Huang S."/>
            <person name="Brinkmann H."/>
            <person name="Rohde M."/>
            <person name="Jarek M."/>
            <person name="Friedl T."/>
            <person name="Seufert S."/>
            <person name="Schumacher M."/>
            <person name="Overmann J."/>
            <person name="Neumann-Schaal M."/>
            <person name="Petersen J."/>
        </authorList>
    </citation>
    <scope>NUCLEOTIDE SEQUENCE [LARGE SCALE GENOMIC DNA]</scope>
    <source>
        <strain evidence="1">PCC 7102</strain>
    </source>
</reference>